<reference evidence="2 3" key="1">
    <citation type="submission" date="2015-09" db="EMBL/GenBank/DDBJ databases">
        <title>Genome sequence of ICMP 11288.</title>
        <authorList>
            <person name="Visnovsky S."/>
            <person name="Lu A."/>
            <person name="Panda P."/>
            <person name="Pitman A."/>
        </authorList>
    </citation>
    <scope>NUCLEOTIDE SEQUENCE [LARGE SCALE GENOMIC DNA]</scope>
    <source>
        <strain evidence="2 3">ICMP 11288</strain>
    </source>
</reference>
<evidence type="ECO:0000256" key="1">
    <source>
        <dbReference type="SAM" id="MobiDB-lite"/>
    </source>
</evidence>
<evidence type="ECO:0000313" key="3">
    <source>
        <dbReference type="Proteomes" id="UP000054197"/>
    </source>
</evidence>
<comment type="caution">
    <text evidence="2">The sequence shown here is derived from an EMBL/GenBank/DDBJ whole genome shotgun (WGS) entry which is preliminary data.</text>
</comment>
<proteinExistence type="predicted"/>
<gene>
    <name evidence="2" type="ORF">AO063_22000</name>
</gene>
<dbReference type="AlphaFoldDB" id="A0A0W0I2N3"/>
<feature type="region of interest" description="Disordered" evidence="1">
    <location>
        <begin position="14"/>
        <end position="52"/>
    </location>
</feature>
<name>A0A0W0I2N3_PSEFL</name>
<organism evidence="2 3">
    <name type="scientific">Pseudomonas fluorescens ICMP 11288</name>
    <dbReference type="NCBI Taxonomy" id="1198309"/>
    <lineage>
        <taxon>Bacteria</taxon>
        <taxon>Pseudomonadati</taxon>
        <taxon>Pseudomonadota</taxon>
        <taxon>Gammaproteobacteria</taxon>
        <taxon>Pseudomonadales</taxon>
        <taxon>Pseudomonadaceae</taxon>
        <taxon>Pseudomonas</taxon>
    </lineage>
</organism>
<dbReference type="Proteomes" id="UP000054197">
    <property type="component" value="Unassembled WGS sequence"/>
</dbReference>
<dbReference type="EMBL" id="LKEF01000011">
    <property type="protein sequence ID" value="KTB67381.1"/>
    <property type="molecule type" value="Genomic_DNA"/>
</dbReference>
<sequence>MSNISPLVHARTFTPPVLPSAPAPAHGPALETGTRGKRSLEPESPSSWTLPALPTVPAEAASSADRALQTGLGSQALRQATDRRIHLAANTSIFPLFDAYRRSFNTPELQSWFLSKGMALSTVVVKPDSVTGSVTRDGVTSVQTFTTRDGSGWWEASARLRAAACGLDPDGAGLPYASLTGSTFSRNAVMRWYGVQPPAGDDSVMQAQQALAAADWSAPENKAELGLRVQTARQAIGALDERAHLAGVLTQHLTDKPDEHAVELAGLAVPVSSSSGLTRNEAGKVGISDALQAYGLSLPKTVGELRNAVRWLTTVLPPPAPLGNYSGLLGLTWAPGDLSAADKAALVAVGEGQTDGNSSDSMLVLLNTGGILDRHTPEELRTQADHFISQLLSDPLVLLLGDSLAFDQRFHGASGTQQLTDAERKQWIIAAIKLNIDPQAAARPGTIAGYDVYQSGNSGRSMGEVRADLEAHLKQNKFLDPRAAPLVAHLLLASAAPEFLVRGIPDTLRIGSPEWADLRLGVMFAERQGGAGVSRAMSYAQVMALSRLDPRTPEEAAILDNYGMDALLDWGLMQGVYSRPADGRYTPRMYQQAKEAFDAQRTQLLQALNHFNVALPTREKRAIENLQPVFPDLSVEQIKALRVYIADPNERRNKKSSEPVTRPLVETYMTGDLVEGRWMLLTPGQALPKSPTRKTPFDFNQGLSKADQDAIDANVRALNAKIVQLPNVQAQLPAEVDTYLANLKQGLSTVTQRMIANLPLADRQALELGKVELFALREQVDEVPTIDQTPDQVEERRGRKGTVIRCEHLGVIRYFEVFPDKLLVIKRDDLPDTLTLGGELQNHTKVYGRWAPTETKLQNGLEEPFDFMAYSSDAVPRSGVKSPRLIIEKIGDTLPAAPSTEQSDTQTVVPNSFSSARTRSIVDRIMSGNFVHHRDTALKLAQGKLPLEQQRELSAHRDQVLLGMIPFVGAIMDLAQGNIVEGTRGLIIDTVGAVLGGAGSTLSPLFKTTKVVAPFGAKAFRVLEKGVSIVSGFLNPLDGTADLLTGAARGIFSLPKLLDKVPKPLLLTTLGSVEKKTRTCLGVSRALNQPPATPSLAGQRATHHGHNYSVPVQAVQIGTYWYATDPTTHLPIGTPLDGFKPLNATAA</sequence>
<evidence type="ECO:0000313" key="2">
    <source>
        <dbReference type="EMBL" id="KTB67381.1"/>
    </source>
</evidence>
<protein>
    <submittedName>
        <fullName evidence="2">Uncharacterized protein</fullName>
    </submittedName>
</protein>
<accession>A0A0W0I2N3</accession>